<name>A0AAD9TUK8_9ROSI</name>
<gene>
    <name evidence="1" type="ORF">Ddye_024075</name>
</gene>
<feature type="non-terminal residue" evidence="1">
    <location>
        <position position="57"/>
    </location>
</feature>
<dbReference type="AlphaFoldDB" id="A0AAD9TUK8"/>
<keyword evidence="2" id="KW-1185">Reference proteome</keyword>
<comment type="caution">
    <text evidence="1">The sequence shown here is derived from an EMBL/GenBank/DDBJ whole genome shotgun (WGS) entry which is preliminary data.</text>
</comment>
<proteinExistence type="predicted"/>
<evidence type="ECO:0000313" key="2">
    <source>
        <dbReference type="Proteomes" id="UP001280121"/>
    </source>
</evidence>
<dbReference type="EMBL" id="JANJYI010000007">
    <property type="protein sequence ID" value="KAK2642312.1"/>
    <property type="molecule type" value="Genomic_DNA"/>
</dbReference>
<organism evidence="1 2">
    <name type="scientific">Dipteronia dyeriana</name>
    <dbReference type="NCBI Taxonomy" id="168575"/>
    <lineage>
        <taxon>Eukaryota</taxon>
        <taxon>Viridiplantae</taxon>
        <taxon>Streptophyta</taxon>
        <taxon>Embryophyta</taxon>
        <taxon>Tracheophyta</taxon>
        <taxon>Spermatophyta</taxon>
        <taxon>Magnoliopsida</taxon>
        <taxon>eudicotyledons</taxon>
        <taxon>Gunneridae</taxon>
        <taxon>Pentapetalae</taxon>
        <taxon>rosids</taxon>
        <taxon>malvids</taxon>
        <taxon>Sapindales</taxon>
        <taxon>Sapindaceae</taxon>
        <taxon>Hippocastanoideae</taxon>
        <taxon>Acereae</taxon>
        <taxon>Dipteronia</taxon>
    </lineage>
</organism>
<evidence type="ECO:0000313" key="1">
    <source>
        <dbReference type="EMBL" id="KAK2642312.1"/>
    </source>
</evidence>
<sequence length="57" mass="6585">MFTTKPWNCPMDILPQCLMLGNKVRSLSICTRFSLRIFDSYPSASSRSRLILASWFP</sequence>
<protein>
    <submittedName>
        <fullName evidence="1">Uncharacterized protein</fullName>
    </submittedName>
</protein>
<reference evidence="1" key="1">
    <citation type="journal article" date="2023" name="Plant J.">
        <title>Genome sequences and population genomics provide insights into the demographic history, inbreeding, and mutation load of two 'living fossil' tree species of Dipteronia.</title>
        <authorList>
            <person name="Feng Y."/>
            <person name="Comes H.P."/>
            <person name="Chen J."/>
            <person name="Zhu S."/>
            <person name="Lu R."/>
            <person name="Zhang X."/>
            <person name="Li P."/>
            <person name="Qiu J."/>
            <person name="Olsen K.M."/>
            <person name="Qiu Y."/>
        </authorList>
    </citation>
    <scope>NUCLEOTIDE SEQUENCE</scope>
    <source>
        <strain evidence="1">KIB01</strain>
    </source>
</reference>
<accession>A0AAD9TUK8</accession>
<dbReference type="Proteomes" id="UP001280121">
    <property type="component" value="Unassembled WGS sequence"/>
</dbReference>